<evidence type="ECO:0000259" key="1">
    <source>
        <dbReference type="Pfam" id="PF17921"/>
    </source>
</evidence>
<dbReference type="OMA" id="CMKIDIK"/>
<feature type="non-terminal residue" evidence="2">
    <location>
        <position position="50"/>
    </location>
</feature>
<dbReference type="STRING" id="47427.A0A2H3DVQ9"/>
<dbReference type="Proteomes" id="UP000217790">
    <property type="component" value="Unassembled WGS sequence"/>
</dbReference>
<keyword evidence="3" id="KW-1185">Reference proteome</keyword>
<evidence type="ECO:0000313" key="2">
    <source>
        <dbReference type="EMBL" id="PBK98140.1"/>
    </source>
</evidence>
<accession>A0A2H3DVQ9</accession>
<dbReference type="Pfam" id="PF17921">
    <property type="entry name" value="Integrase_H2C2"/>
    <property type="match status" value="1"/>
</dbReference>
<gene>
    <name evidence="2" type="ORF">ARMGADRAFT_855946</name>
</gene>
<sequence>MAHLQAEQLWFKLSSKFYWKCMKIDIKEFYKTCDMCQKTKTPNFSKYGLL</sequence>
<organism evidence="2 3">
    <name type="scientific">Armillaria gallica</name>
    <name type="common">Bulbous honey fungus</name>
    <name type="synonym">Armillaria bulbosa</name>
    <dbReference type="NCBI Taxonomy" id="47427"/>
    <lineage>
        <taxon>Eukaryota</taxon>
        <taxon>Fungi</taxon>
        <taxon>Dikarya</taxon>
        <taxon>Basidiomycota</taxon>
        <taxon>Agaricomycotina</taxon>
        <taxon>Agaricomycetes</taxon>
        <taxon>Agaricomycetidae</taxon>
        <taxon>Agaricales</taxon>
        <taxon>Marasmiineae</taxon>
        <taxon>Physalacriaceae</taxon>
        <taxon>Armillaria</taxon>
    </lineage>
</organism>
<proteinExistence type="predicted"/>
<reference evidence="3" key="1">
    <citation type="journal article" date="2017" name="Nat. Ecol. Evol.">
        <title>Genome expansion and lineage-specific genetic innovations in the forest pathogenic fungi Armillaria.</title>
        <authorList>
            <person name="Sipos G."/>
            <person name="Prasanna A.N."/>
            <person name="Walter M.C."/>
            <person name="O'Connor E."/>
            <person name="Balint B."/>
            <person name="Krizsan K."/>
            <person name="Kiss B."/>
            <person name="Hess J."/>
            <person name="Varga T."/>
            <person name="Slot J."/>
            <person name="Riley R."/>
            <person name="Boka B."/>
            <person name="Rigling D."/>
            <person name="Barry K."/>
            <person name="Lee J."/>
            <person name="Mihaltcheva S."/>
            <person name="LaButti K."/>
            <person name="Lipzen A."/>
            <person name="Waldron R."/>
            <person name="Moloney N.M."/>
            <person name="Sperisen C."/>
            <person name="Kredics L."/>
            <person name="Vagvoelgyi C."/>
            <person name="Patrignani A."/>
            <person name="Fitzpatrick D."/>
            <person name="Nagy I."/>
            <person name="Doyle S."/>
            <person name="Anderson J.B."/>
            <person name="Grigoriev I.V."/>
            <person name="Gueldener U."/>
            <person name="Muensterkoetter M."/>
            <person name="Nagy L.G."/>
        </authorList>
    </citation>
    <scope>NUCLEOTIDE SEQUENCE [LARGE SCALE GENOMIC DNA]</scope>
    <source>
        <strain evidence="3">Ar21-2</strain>
    </source>
</reference>
<protein>
    <recommendedName>
        <fullName evidence="1">Integrase zinc-binding domain-containing protein</fullName>
    </recommendedName>
</protein>
<dbReference type="InterPro" id="IPR041588">
    <property type="entry name" value="Integrase_H2C2"/>
</dbReference>
<name>A0A2H3DVQ9_ARMGA</name>
<evidence type="ECO:0000313" key="3">
    <source>
        <dbReference type="Proteomes" id="UP000217790"/>
    </source>
</evidence>
<dbReference type="OrthoDB" id="3158924at2759"/>
<dbReference type="Gene3D" id="1.10.340.70">
    <property type="match status" value="1"/>
</dbReference>
<dbReference type="InParanoid" id="A0A2H3DVQ9"/>
<dbReference type="EMBL" id="KZ293648">
    <property type="protein sequence ID" value="PBK98140.1"/>
    <property type="molecule type" value="Genomic_DNA"/>
</dbReference>
<dbReference type="AlphaFoldDB" id="A0A2H3DVQ9"/>
<feature type="domain" description="Integrase zinc-binding" evidence="1">
    <location>
        <begin position="2"/>
        <end position="41"/>
    </location>
</feature>